<name>A0A1F5YZK3_9BACT</name>
<keyword evidence="3" id="KW-1015">Disulfide bond</keyword>
<dbReference type="SUPFAM" id="SSF52833">
    <property type="entry name" value="Thioredoxin-like"/>
    <property type="match status" value="1"/>
</dbReference>
<dbReference type="InterPro" id="IPR050553">
    <property type="entry name" value="Thioredoxin_ResA/DsbE_sf"/>
</dbReference>
<gene>
    <name evidence="6" type="ORF">A3F83_11410</name>
</gene>
<accession>A0A1F5YZK3</accession>
<dbReference type="EMBL" id="MFIX01000044">
    <property type="protein sequence ID" value="OGG05545.1"/>
    <property type="molecule type" value="Genomic_DNA"/>
</dbReference>
<sequence>MSGLLGKPAPDFVLQDLEGREVKLADFAGKVVILNFWATWCPPCIKEIPDLIQLYEAYKDKGLVVIGISQDQGGVELVKKFAAAHKVSYPLVMGDPPVSAAYGGISSIPTTFIIDRQGKLVDGVVGSREKAYFEKKIGSLF</sequence>
<dbReference type="GO" id="GO:0017004">
    <property type="term" value="P:cytochrome complex assembly"/>
    <property type="evidence" value="ECO:0007669"/>
    <property type="project" value="UniProtKB-KW"/>
</dbReference>
<dbReference type="PANTHER" id="PTHR42852:SF6">
    <property type="entry name" value="THIOL:DISULFIDE INTERCHANGE PROTEIN DSBE"/>
    <property type="match status" value="1"/>
</dbReference>
<dbReference type="Gene3D" id="3.40.30.10">
    <property type="entry name" value="Glutaredoxin"/>
    <property type="match status" value="1"/>
</dbReference>
<evidence type="ECO:0000313" key="6">
    <source>
        <dbReference type="EMBL" id="OGG05545.1"/>
    </source>
</evidence>
<organism evidence="6 7">
    <name type="scientific">Candidatus Glassbacteria bacterium RIFCSPLOWO2_12_FULL_58_11</name>
    <dbReference type="NCBI Taxonomy" id="1817867"/>
    <lineage>
        <taxon>Bacteria</taxon>
        <taxon>Candidatus Glassiibacteriota</taxon>
    </lineage>
</organism>
<dbReference type="Proteomes" id="UP000179129">
    <property type="component" value="Unassembled WGS sequence"/>
</dbReference>
<dbReference type="GO" id="GO:0016209">
    <property type="term" value="F:antioxidant activity"/>
    <property type="evidence" value="ECO:0007669"/>
    <property type="project" value="InterPro"/>
</dbReference>
<protein>
    <recommendedName>
        <fullName evidence="5">Thioredoxin domain-containing protein</fullName>
    </recommendedName>
</protein>
<evidence type="ECO:0000313" key="7">
    <source>
        <dbReference type="Proteomes" id="UP000179129"/>
    </source>
</evidence>
<reference evidence="6 7" key="1">
    <citation type="journal article" date="2016" name="Nat. Commun.">
        <title>Thousands of microbial genomes shed light on interconnected biogeochemical processes in an aquifer system.</title>
        <authorList>
            <person name="Anantharaman K."/>
            <person name="Brown C.T."/>
            <person name="Hug L.A."/>
            <person name="Sharon I."/>
            <person name="Castelle C.J."/>
            <person name="Probst A.J."/>
            <person name="Thomas B.C."/>
            <person name="Singh A."/>
            <person name="Wilkins M.J."/>
            <person name="Karaoz U."/>
            <person name="Brodie E.L."/>
            <person name="Williams K.H."/>
            <person name="Hubbard S.S."/>
            <person name="Banfield J.F."/>
        </authorList>
    </citation>
    <scope>NUCLEOTIDE SEQUENCE [LARGE SCALE GENOMIC DNA]</scope>
</reference>
<dbReference type="InterPro" id="IPR000866">
    <property type="entry name" value="AhpC/TSA"/>
</dbReference>
<keyword evidence="4" id="KW-0676">Redox-active center</keyword>
<dbReference type="PROSITE" id="PS51352">
    <property type="entry name" value="THIOREDOXIN_2"/>
    <property type="match status" value="1"/>
</dbReference>
<comment type="caution">
    <text evidence="6">The sequence shown here is derived from an EMBL/GenBank/DDBJ whole genome shotgun (WGS) entry which is preliminary data.</text>
</comment>
<keyword evidence="2" id="KW-0201">Cytochrome c-type biogenesis</keyword>
<dbReference type="GO" id="GO:0016491">
    <property type="term" value="F:oxidoreductase activity"/>
    <property type="evidence" value="ECO:0007669"/>
    <property type="project" value="InterPro"/>
</dbReference>
<dbReference type="Pfam" id="PF00578">
    <property type="entry name" value="AhpC-TSA"/>
    <property type="match status" value="1"/>
</dbReference>
<dbReference type="CDD" id="cd02966">
    <property type="entry name" value="TlpA_like_family"/>
    <property type="match status" value="1"/>
</dbReference>
<evidence type="ECO:0000256" key="4">
    <source>
        <dbReference type="ARBA" id="ARBA00023284"/>
    </source>
</evidence>
<evidence type="ECO:0000256" key="3">
    <source>
        <dbReference type="ARBA" id="ARBA00023157"/>
    </source>
</evidence>
<proteinExistence type="predicted"/>
<dbReference type="GO" id="GO:0030313">
    <property type="term" value="C:cell envelope"/>
    <property type="evidence" value="ECO:0007669"/>
    <property type="project" value="UniProtKB-SubCell"/>
</dbReference>
<evidence type="ECO:0000256" key="1">
    <source>
        <dbReference type="ARBA" id="ARBA00004196"/>
    </source>
</evidence>
<dbReference type="AlphaFoldDB" id="A0A1F5YZK3"/>
<dbReference type="InterPro" id="IPR036249">
    <property type="entry name" value="Thioredoxin-like_sf"/>
</dbReference>
<dbReference type="PANTHER" id="PTHR42852">
    <property type="entry name" value="THIOL:DISULFIDE INTERCHANGE PROTEIN DSBE"/>
    <property type="match status" value="1"/>
</dbReference>
<evidence type="ECO:0000259" key="5">
    <source>
        <dbReference type="PROSITE" id="PS51352"/>
    </source>
</evidence>
<dbReference type="InterPro" id="IPR013766">
    <property type="entry name" value="Thioredoxin_domain"/>
</dbReference>
<feature type="domain" description="Thioredoxin" evidence="5">
    <location>
        <begin position="3"/>
        <end position="141"/>
    </location>
</feature>
<dbReference type="STRING" id="1817867.A3F83_11410"/>
<comment type="subcellular location">
    <subcellularLocation>
        <location evidence="1">Cell envelope</location>
    </subcellularLocation>
</comment>
<evidence type="ECO:0000256" key="2">
    <source>
        <dbReference type="ARBA" id="ARBA00022748"/>
    </source>
</evidence>